<keyword evidence="7 8" id="KW-0472">Membrane</keyword>
<comment type="subcellular location">
    <subcellularLocation>
        <location evidence="1">Cell membrane</location>
        <topology evidence="1">Multi-pass membrane protein</topology>
    </subcellularLocation>
</comment>
<comment type="caution">
    <text evidence="9">The sequence shown here is derived from an EMBL/GenBank/DDBJ whole genome shotgun (WGS) entry which is preliminary data.</text>
</comment>
<dbReference type="OrthoDB" id="9787346at2"/>
<dbReference type="eggNOG" id="COG0428">
    <property type="taxonomic scope" value="Bacteria"/>
</dbReference>
<feature type="transmembrane region" description="Helical" evidence="8">
    <location>
        <begin position="6"/>
        <end position="27"/>
    </location>
</feature>
<dbReference type="AlphaFoldDB" id="B6G0L2"/>
<proteinExistence type="inferred from homology"/>
<reference evidence="9 10" key="1">
    <citation type="submission" date="2008-09" db="EMBL/GenBank/DDBJ databases">
        <authorList>
            <person name="Fulton L."/>
            <person name="Clifton S."/>
            <person name="Fulton B."/>
            <person name="Xu J."/>
            <person name="Minx P."/>
            <person name="Pepin K.H."/>
            <person name="Johnson M."/>
            <person name="Thiruvilangam P."/>
            <person name="Bhonagiri V."/>
            <person name="Nash W.E."/>
            <person name="Mardis E.R."/>
            <person name="Wilson R.K."/>
        </authorList>
    </citation>
    <scope>NUCLEOTIDE SEQUENCE [LARGE SCALE GENOMIC DNA]</scope>
    <source>
        <strain evidence="9 10">DSM 13275</strain>
    </source>
</reference>
<dbReference type="HOGENOM" id="CLU_015114_1_3_9"/>
<dbReference type="GO" id="GO:0005886">
    <property type="term" value="C:plasma membrane"/>
    <property type="evidence" value="ECO:0007669"/>
    <property type="project" value="UniProtKB-SubCell"/>
</dbReference>
<dbReference type="Proteomes" id="UP000003178">
    <property type="component" value="Unassembled WGS sequence"/>
</dbReference>
<name>B6G0L2_PEPHT</name>
<evidence type="ECO:0000256" key="8">
    <source>
        <dbReference type="SAM" id="Phobius"/>
    </source>
</evidence>
<feature type="transmembrane region" description="Helical" evidence="8">
    <location>
        <begin position="180"/>
        <end position="198"/>
    </location>
</feature>
<keyword evidence="10" id="KW-1185">Reference proteome</keyword>
<dbReference type="PANTHER" id="PTHR11040">
    <property type="entry name" value="ZINC/IRON TRANSPORTER"/>
    <property type="match status" value="1"/>
</dbReference>
<keyword evidence="4 8" id="KW-0812">Transmembrane</keyword>
<feature type="transmembrane region" description="Helical" evidence="8">
    <location>
        <begin position="34"/>
        <end position="55"/>
    </location>
</feature>
<evidence type="ECO:0000313" key="9">
    <source>
        <dbReference type="EMBL" id="EEA84708.1"/>
    </source>
</evidence>
<feature type="transmembrane region" description="Helical" evidence="8">
    <location>
        <begin position="155"/>
        <end position="174"/>
    </location>
</feature>
<evidence type="ECO:0000256" key="7">
    <source>
        <dbReference type="ARBA" id="ARBA00023136"/>
    </source>
</evidence>
<evidence type="ECO:0000256" key="6">
    <source>
        <dbReference type="ARBA" id="ARBA00022989"/>
    </source>
</evidence>
<sequence length="227" mass="23750">MILKITLIGLIVGVIGTGLGGILAVLFNEKASKYMSFFMGLSGGIMLSLVMFDLIEEAIEGIGIVYAVILIFLGALATKILKEKVKINGENASGYLMLTSIIMHNLPEGLAIGTTFLAEPKRGIAMAAAIGMHNLPEGLALALGFICNKASGKRAVIMSMIAGLPIAIGCFIGSSFGEIFSAIIGVLLSIAAGMMMYVVMDEMIPESKSIYTIIGVMLGIVIVKSIA</sequence>
<feature type="transmembrane region" description="Helical" evidence="8">
    <location>
        <begin position="210"/>
        <end position="226"/>
    </location>
</feature>
<evidence type="ECO:0000256" key="5">
    <source>
        <dbReference type="ARBA" id="ARBA00022833"/>
    </source>
</evidence>
<keyword evidence="5" id="KW-0862">Zinc</keyword>
<protein>
    <submittedName>
        <fullName evidence="9">Metal cation transporter, ZIP family</fullName>
    </submittedName>
</protein>
<feature type="transmembrane region" description="Helical" evidence="8">
    <location>
        <begin position="61"/>
        <end position="81"/>
    </location>
</feature>
<evidence type="ECO:0000313" key="10">
    <source>
        <dbReference type="Proteomes" id="UP000003178"/>
    </source>
</evidence>
<organism evidence="9 10">
    <name type="scientific">Peptacetobacter hiranonis (strain DSM 13275 / JCM 10541 / KCTC 15199 / TO-931)</name>
    <name type="common">Clostridium hiranonis</name>
    <dbReference type="NCBI Taxonomy" id="500633"/>
    <lineage>
        <taxon>Bacteria</taxon>
        <taxon>Bacillati</taxon>
        <taxon>Bacillota</taxon>
        <taxon>Clostridia</taxon>
        <taxon>Peptostreptococcales</taxon>
        <taxon>Peptostreptococcaceae</taxon>
        <taxon>Peptacetobacter</taxon>
    </lineage>
</organism>
<evidence type="ECO:0000256" key="2">
    <source>
        <dbReference type="ARBA" id="ARBA00006939"/>
    </source>
</evidence>
<dbReference type="Pfam" id="PF02535">
    <property type="entry name" value="Zip"/>
    <property type="match status" value="1"/>
</dbReference>
<keyword evidence="6 8" id="KW-1133">Transmembrane helix</keyword>
<dbReference type="STRING" id="500633.CLOHIR_01668"/>
<comment type="similarity">
    <text evidence="2">Belongs to the ZIP transporter (TC 2.A.5) family.</text>
</comment>
<dbReference type="GO" id="GO:0005385">
    <property type="term" value="F:zinc ion transmembrane transporter activity"/>
    <property type="evidence" value="ECO:0007669"/>
    <property type="project" value="TreeGrafter"/>
</dbReference>
<dbReference type="RefSeq" id="WP_006441173.1">
    <property type="nucleotide sequence ID" value="NZ_DS995685.1"/>
</dbReference>
<evidence type="ECO:0000256" key="4">
    <source>
        <dbReference type="ARBA" id="ARBA00022692"/>
    </source>
</evidence>
<dbReference type="InterPro" id="IPR003689">
    <property type="entry name" value="ZIP"/>
</dbReference>
<evidence type="ECO:0000256" key="3">
    <source>
        <dbReference type="ARBA" id="ARBA00022475"/>
    </source>
</evidence>
<accession>B6G0L2</accession>
<evidence type="ECO:0000256" key="1">
    <source>
        <dbReference type="ARBA" id="ARBA00004651"/>
    </source>
</evidence>
<feature type="transmembrane region" description="Helical" evidence="8">
    <location>
        <begin position="124"/>
        <end position="143"/>
    </location>
</feature>
<dbReference type="PANTHER" id="PTHR11040:SF211">
    <property type="entry name" value="ZINC TRANSPORTER ZIP11"/>
    <property type="match status" value="1"/>
</dbReference>
<reference evidence="9 10" key="2">
    <citation type="submission" date="2008-10" db="EMBL/GenBank/DDBJ databases">
        <title>Draft genome sequence of Clostridium hiranonis (DSM 13275).</title>
        <authorList>
            <person name="Sudarsanam P."/>
            <person name="Ley R."/>
            <person name="Guruge J."/>
            <person name="Turnbaugh P.J."/>
            <person name="Mahowald M."/>
            <person name="Liep D."/>
            <person name="Gordon J."/>
        </authorList>
    </citation>
    <scope>NUCLEOTIDE SEQUENCE [LARGE SCALE GENOMIC DNA]</scope>
    <source>
        <strain evidence="9 10">DSM 13275</strain>
    </source>
</reference>
<dbReference type="EMBL" id="ABWP01000066">
    <property type="protein sequence ID" value="EEA84708.1"/>
    <property type="molecule type" value="Genomic_DNA"/>
</dbReference>
<gene>
    <name evidence="9" type="ORF">CLOHIR_01668</name>
</gene>
<keyword evidence="3" id="KW-1003">Cell membrane</keyword>